<reference evidence="2 3" key="1">
    <citation type="submission" date="2019-02" db="EMBL/GenBank/DDBJ databases">
        <title>Deep-cultivation of Planctomycetes and their phenomic and genomic characterization uncovers novel biology.</title>
        <authorList>
            <person name="Wiegand S."/>
            <person name="Jogler M."/>
            <person name="Boedeker C."/>
            <person name="Pinto D."/>
            <person name="Vollmers J."/>
            <person name="Rivas-Marin E."/>
            <person name="Kohn T."/>
            <person name="Peeters S.H."/>
            <person name="Heuer A."/>
            <person name="Rast P."/>
            <person name="Oberbeckmann S."/>
            <person name="Bunk B."/>
            <person name="Jeske O."/>
            <person name="Meyerdierks A."/>
            <person name="Storesund J.E."/>
            <person name="Kallscheuer N."/>
            <person name="Luecker S."/>
            <person name="Lage O.M."/>
            <person name="Pohl T."/>
            <person name="Merkel B.J."/>
            <person name="Hornburger P."/>
            <person name="Mueller R.-W."/>
            <person name="Bruemmer F."/>
            <person name="Labrenz M."/>
            <person name="Spormann A.M."/>
            <person name="Op den Camp H."/>
            <person name="Overmann J."/>
            <person name="Amann R."/>
            <person name="Jetten M.S.M."/>
            <person name="Mascher T."/>
            <person name="Medema M.H."/>
            <person name="Devos D.P."/>
            <person name="Kaster A.-K."/>
            <person name="Ovreas L."/>
            <person name="Rohde M."/>
            <person name="Galperin M.Y."/>
            <person name="Jogler C."/>
        </authorList>
    </citation>
    <scope>NUCLEOTIDE SEQUENCE [LARGE SCALE GENOMIC DNA]</scope>
    <source>
        <strain evidence="2 3">Q31a</strain>
    </source>
</reference>
<dbReference type="InterPro" id="IPR011990">
    <property type="entry name" value="TPR-like_helical_dom_sf"/>
</dbReference>
<dbReference type="AlphaFoldDB" id="A0A518G517"/>
<dbReference type="RefSeq" id="WP_145076752.1">
    <property type="nucleotide sequence ID" value="NZ_CP036298.1"/>
</dbReference>
<evidence type="ECO:0000256" key="1">
    <source>
        <dbReference type="SAM" id="MobiDB-lite"/>
    </source>
</evidence>
<evidence type="ECO:0000313" key="2">
    <source>
        <dbReference type="EMBL" id="QDV23672.1"/>
    </source>
</evidence>
<organism evidence="2 3">
    <name type="scientific">Aureliella helgolandensis</name>
    <dbReference type="NCBI Taxonomy" id="2527968"/>
    <lineage>
        <taxon>Bacteria</taxon>
        <taxon>Pseudomonadati</taxon>
        <taxon>Planctomycetota</taxon>
        <taxon>Planctomycetia</taxon>
        <taxon>Pirellulales</taxon>
        <taxon>Pirellulaceae</taxon>
        <taxon>Aureliella</taxon>
    </lineage>
</organism>
<sequence>MALDHYAPCPCGSGKKLKFCKCVDNLQELEKIIKLMDGEQEVAAIERINKQLSKTPNTAWLLALKGELVLAQQDLPAFHDTANRFLKLKPDNPLALIMKSVLSSMEEEPPEVTARYLLEGISEAREGLPPLTLLAVRYLLQRLVAVEKPSLSGYWASLLAGLLAEKGPQEDSPLLDPALNLLAKASTLILADPADAGWKERLAEVHSLTRSFRFAQGEAKLRSILRDFPDAPGPLSHLLRAQLAQLDQSGAHATCLKLANHPDISAEERYYFTALGFEIEPKRTSLNVELFSHYYEVDSDDRISEVLADNAAAYCYTGEHFETARHFYASIVEDEVPAKRIYNIFDKPLRGGEDTQREIASTVATVVLFGKQTDKPARVYITAHRQSNYGKIVDDLLAIIQPIREMEKQIPADCTYLDYLQRPRWIAGTQQEPPNLDESSQALQEDFLALPFPVLGNLSPREAAKDESKRQPLMGLLYHLEGAQGLILNDGTVQGIYQELGIQRPAPACDLSEDNLRVTQILDLDRLPIDELNDEQISSLLFATMNYGASRAYYNASKNLLARDPSRLDPRLRVAAYSGFIAVEPTLEGKIEKSRGLIAALEAAGAETGRAVINLVSMLHSAGRMDDAQAEFSAAMQKYPSDPYLFSFMQYLMKAQGQGPMGEGPASMGGGTPGMDLTSRLLQNGISRSATRGEAEPTQSPAAGESKLWLPS</sequence>
<name>A0A518G517_9BACT</name>
<dbReference type="OrthoDB" id="242313at2"/>
<protein>
    <recommendedName>
        <fullName evidence="4">SEC-C motif protein</fullName>
    </recommendedName>
</protein>
<dbReference type="SUPFAM" id="SSF48452">
    <property type="entry name" value="TPR-like"/>
    <property type="match status" value="1"/>
</dbReference>
<feature type="region of interest" description="Disordered" evidence="1">
    <location>
        <begin position="659"/>
        <end position="712"/>
    </location>
</feature>
<accession>A0A518G517</accession>
<evidence type="ECO:0008006" key="4">
    <source>
        <dbReference type="Google" id="ProtNLM"/>
    </source>
</evidence>
<dbReference type="EMBL" id="CP036298">
    <property type="protein sequence ID" value="QDV23672.1"/>
    <property type="molecule type" value="Genomic_DNA"/>
</dbReference>
<proteinExistence type="predicted"/>
<dbReference type="Gene3D" id="1.25.40.10">
    <property type="entry name" value="Tetratricopeptide repeat domain"/>
    <property type="match status" value="1"/>
</dbReference>
<feature type="compositionally biased region" description="Polar residues" evidence="1">
    <location>
        <begin position="680"/>
        <end position="690"/>
    </location>
</feature>
<keyword evidence="3" id="KW-1185">Reference proteome</keyword>
<dbReference type="KEGG" id="ahel:Q31a_19770"/>
<dbReference type="Proteomes" id="UP000318017">
    <property type="component" value="Chromosome"/>
</dbReference>
<gene>
    <name evidence="2" type="ORF">Q31a_19770</name>
</gene>
<feature type="compositionally biased region" description="Gly residues" evidence="1">
    <location>
        <begin position="659"/>
        <end position="673"/>
    </location>
</feature>
<evidence type="ECO:0000313" key="3">
    <source>
        <dbReference type="Proteomes" id="UP000318017"/>
    </source>
</evidence>